<feature type="transmembrane region" description="Helical" evidence="1">
    <location>
        <begin position="272"/>
        <end position="290"/>
    </location>
</feature>
<dbReference type="GO" id="GO:0019645">
    <property type="term" value="P:anaerobic electron transport chain"/>
    <property type="evidence" value="ECO:0007669"/>
    <property type="project" value="InterPro"/>
</dbReference>
<dbReference type="RefSeq" id="WP_090663994.1">
    <property type="nucleotide sequence ID" value="NZ_FMZX01000010.1"/>
</dbReference>
<dbReference type="Pfam" id="PF04976">
    <property type="entry name" value="DmsC"/>
    <property type="match status" value="1"/>
</dbReference>
<keyword evidence="1" id="KW-0472">Membrane</keyword>
<name>A0A1G6W9R5_9PROT</name>
<dbReference type="Proteomes" id="UP000198925">
    <property type="component" value="Unassembled WGS sequence"/>
</dbReference>
<dbReference type="AlphaFoldDB" id="A0A1G6W9R5"/>
<feature type="transmembrane region" description="Helical" evidence="1">
    <location>
        <begin position="38"/>
        <end position="63"/>
    </location>
</feature>
<feature type="transmembrane region" description="Helical" evidence="1">
    <location>
        <begin position="7"/>
        <end position="26"/>
    </location>
</feature>
<feature type="transmembrane region" description="Helical" evidence="1">
    <location>
        <begin position="144"/>
        <end position="165"/>
    </location>
</feature>
<feature type="transmembrane region" description="Helical" evidence="1">
    <location>
        <begin position="171"/>
        <end position="188"/>
    </location>
</feature>
<dbReference type="STRING" id="938405.SAMN02927895_01046"/>
<dbReference type="EMBL" id="FMZX01000010">
    <property type="protein sequence ID" value="SDD61776.1"/>
    <property type="molecule type" value="Genomic_DNA"/>
</dbReference>
<keyword evidence="1" id="KW-1133">Transmembrane helix</keyword>
<keyword evidence="3" id="KW-1185">Reference proteome</keyword>
<sequence length="310" mass="32451">MNPAPSIVFFTTASGAGYGLLFWLGLLRPLGLVAMSPMAALVALVLALVLITAGLLSSTLHLGNPKRAWRAVSQWRSSWLSREGVAAILTYIPALLLGLGLWVDAPALALIAGLLAAAGAFATVYCTGMIYASLKPIRQWHHPLVVPGYLALSAFSGAVLLAMLAAFSGSGAVPALLAILTGAAALLLKRAYWQAIDTAPPIATIESATTLGFIGKTRPLDPPHTEQNYLLREMGFRIARKHATKLRLIAQLGGFALPALLALLALLAGGTAAALALTLGAILALAGLLVERWLMFAEATHTVTLYYRGS</sequence>
<feature type="transmembrane region" description="Helical" evidence="1">
    <location>
        <begin position="84"/>
        <end position="103"/>
    </location>
</feature>
<evidence type="ECO:0000256" key="1">
    <source>
        <dbReference type="SAM" id="Phobius"/>
    </source>
</evidence>
<protein>
    <submittedName>
        <fullName evidence="2">DMSO reductase anchor subunit</fullName>
    </submittedName>
</protein>
<dbReference type="PANTHER" id="PTHR38095:SF1">
    <property type="entry name" value="ANAEROBIC DIMETHYL SULFOXIDE REDUCTASE CHAIN YNFH"/>
    <property type="match status" value="1"/>
</dbReference>
<dbReference type="PANTHER" id="PTHR38095">
    <property type="entry name" value="ANAEROBIC DIMETHYL SULFOXIDE REDUCTASE CHAIN YNFH"/>
    <property type="match status" value="1"/>
</dbReference>
<evidence type="ECO:0000313" key="2">
    <source>
        <dbReference type="EMBL" id="SDD61776.1"/>
    </source>
</evidence>
<dbReference type="GO" id="GO:0009389">
    <property type="term" value="F:dimethyl sulfoxide reductase activity"/>
    <property type="evidence" value="ECO:0007669"/>
    <property type="project" value="TreeGrafter"/>
</dbReference>
<proteinExistence type="predicted"/>
<dbReference type="InterPro" id="IPR007059">
    <property type="entry name" value="DmsC"/>
</dbReference>
<dbReference type="GO" id="GO:0009390">
    <property type="term" value="C:dimethyl sulfoxide reductase complex"/>
    <property type="evidence" value="ECO:0007669"/>
    <property type="project" value="TreeGrafter"/>
</dbReference>
<reference evidence="2 3" key="1">
    <citation type="submission" date="2016-10" db="EMBL/GenBank/DDBJ databases">
        <authorList>
            <person name="de Groot N.N."/>
        </authorList>
    </citation>
    <scope>NUCLEOTIDE SEQUENCE [LARGE SCALE GENOMIC DNA]</scope>
    <source>
        <strain evidence="2 3">CPCC 100156</strain>
    </source>
</reference>
<gene>
    <name evidence="2" type="ORF">SAMN04487779_101096</name>
</gene>
<feature type="transmembrane region" description="Helical" evidence="1">
    <location>
        <begin position="109"/>
        <end position="132"/>
    </location>
</feature>
<keyword evidence="1" id="KW-0812">Transmembrane</keyword>
<organism evidence="2 3">
    <name type="scientific">Belnapia rosea</name>
    <dbReference type="NCBI Taxonomy" id="938405"/>
    <lineage>
        <taxon>Bacteria</taxon>
        <taxon>Pseudomonadati</taxon>
        <taxon>Pseudomonadota</taxon>
        <taxon>Alphaproteobacteria</taxon>
        <taxon>Acetobacterales</taxon>
        <taxon>Roseomonadaceae</taxon>
        <taxon>Belnapia</taxon>
    </lineage>
</organism>
<feature type="transmembrane region" description="Helical" evidence="1">
    <location>
        <begin position="246"/>
        <end position="266"/>
    </location>
</feature>
<accession>A0A1G6W9R5</accession>
<evidence type="ECO:0000313" key="3">
    <source>
        <dbReference type="Proteomes" id="UP000198925"/>
    </source>
</evidence>
<dbReference type="GO" id="GO:0005886">
    <property type="term" value="C:plasma membrane"/>
    <property type="evidence" value="ECO:0007669"/>
    <property type="project" value="TreeGrafter"/>
</dbReference>